<protein>
    <submittedName>
        <fullName evidence="2">Uncharacterized protein</fullName>
    </submittedName>
</protein>
<feature type="chain" id="PRO_5046732883" evidence="1">
    <location>
        <begin position="19"/>
        <end position="107"/>
    </location>
</feature>
<gene>
    <name evidence="2" type="ORF">MRATA1EN1_LOCUS11355</name>
</gene>
<name>A0ABN8YPQ0_RANTA</name>
<evidence type="ECO:0000313" key="2">
    <source>
        <dbReference type="EMBL" id="CAI9162393.1"/>
    </source>
</evidence>
<reference evidence="2" key="1">
    <citation type="submission" date="2023-04" db="EMBL/GenBank/DDBJ databases">
        <authorList>
            <consortium name="ELIXIR-Norway"/>
        </authorList>
    </citation>
    <scope>NUCLEOTIDE SEQUENCE [LARGE SCALE GENOMIC DNA]</scope>
</reference>
<evidence type="ECO:0000256" key="1">
    <source>
        <dbReference type="SAM" id="SignalP"/>
    </source>
</evidence>
<dbReference type="Proteomes" id="UP001176941">
    <property type="component" value="Chromosome 20"/>
</dbReference>
<dbReference type="EMBL" id="OX459956">
    <property type="protein sequence ID" value="CAI9162393.1"/>
    <property type="molecule type" value="Genomic_DNA"/>
</dbReference>
<organism evidence="2 3">
    <name type="scientific">Rangifer tarandus platyrhynchus</name>
    <name type="common">Svalbard reindeer</name>
    <dbReference type="NCBI Taxonomy" id="3082113"/>
    <lineage>
        <taxon>Eukaryota</taxon>
        <taxon>Metazoa</taxon>
        <taxon>Chordata</taxon>
        <taxon>Craniata</taxon>
        <taxon>Vertebrata</taxon>
        <taxon>Euteleostomi</taxon>
        <taxon>Mammalia</taxon>
        <taxon>Eutheria</taxon>
        <taxon>Laurasiatheria</taxon>
        <taxon>Artiodactyla</taxon>
        <taxon>Ruminantia</taxon>
        <taxon>Pecora</taxon>
        <taxon>Cervidae</taxon>
        <taxon>Odocoileinae</taxon>
        <taxon>Rangifer</taxon>
    </lineage>
</organism>
<sequence>MALVGELTALMLSHLLMSSPSRNSYISSGYGFGSRPRVHALAAGYSSQGTHQALSTHYLHSSPDGPGGQFSGLAALQRRKSEIRAECPGGGRLLPLTELLTQKAAVG</sequence>
<proteinExistence type="predicted"/>
<evidence type="ECO:0000313" key="3">
    <source>
        <dbReference type="Proteomes" id="UP001176941"/>
    </source>
</evidence>
<accession>A0ABN8YPQ0</accession>
<feature type="signal peptide" evidence="1">
    <location>
        <begin position="1"/>
        <end position="18"/>
    </location>
</feature>
<keyword evidence="3" id="KW-1185">Reference proteome</keyword>
<keyword evidence="1" id="KW-0732">Signal</keyword>